<sequence length="567" mass="63265">MHEMAPIIGILLFVFAFDLEIAQPTLRSKTISPGLSLYPKGKTSCWPSPSGHFAFGFYEEGRGFRVGIWLSDTSSKSNKIVVVWTANRDDLPVSANATLVLTHEGELVLKTQDGEAQLIKQLSTSIIHHASMDDNGNFLLYSSDSKIIWQSFDYPTDTILGGQNVSCSLHSGTSVIDHSRGKFVLDFDGYTLALRRDLDPRDDIDIYWTSHGYDGDGGHFKLILDDHGRMSLVTEKGEIMETFTDGWPLGKENPVIYRATLDSDGMFRLYSHSIQENGSFAKEVVKWKEPKDKCLVKGICGFNSYCKLVGDQTDCICLPGFNYTNNPSDRSAGCYMRPWGDNGFRSNTTTLENTTFAVDFYSAESRNKEDCMEACRMDVFCVVALFDYYCYKLKLPLRYGCRNDQTISAVIFVMSASSGNWSTENSTCSTSSSLFKISVILLGVGVTIAMCSCITMAVLGYIFSRRGLWKNTTSSEGKLDSTEDIVLRSFSYNELAAATNGFSEALGRGHFGTVYKGSLTNNERTVVVKKLEKVVEEGEREFHMEMRAIGRTHHKNLTHLVELVSIF</sequence>
<keyword evidence="2" id="KW-1185">Reference proteome</keyword>
<dbReference type="Proteomes" id="UP001234297">
    <property type="component" value="Chromosome 8"/>
</dbReference>
<evidence type="ECO:0000313" key="2">
    <source>
        <dbReference type="Proteomes" id="UP001234297"/>
    </source>
</evidence>
<evidence type="ECO:0000313" key="1">
    <source>
        <dbReference type="EMBL" id="KAJ8634221.1"/>
    </source>
</evidence>
<organism evidence="1 2">
    <name type="scientific">Persea americana</name>
    <name type="common">Avocado</name>
    <dbReference type="NCBI Taxonomy" id="3435"/>
    <lineage>
        <taxon>Eukaryota</taxon>
        <taxon>Viridiplantae</taxon>
        <taxon>Streptophyta</taxon>
        <taxon>Embryophyta</taxon>
        <taxon>Tracheophyta</taxon>
        <taxon>Spermatophyta</taxon>
        <taxon>Magnoliopsida</taxon>
        <taxon>Magnoliidae</taxon>
        <taxon>Laurales</taxon>
        <taxon>Lauraceae</taxon>
        <taxon>Persea</taxon>
    </lineage>
</organism>
<protein>
    <submittedName>
        <fullName evidence="1">Uncharacterized protein</fullName>
    </submittedName>
</protein>
<gene>
    <name evidence="1" type="ORF">MRB53_027557</name>
</gene>
<comment type="caution">
    <text evidence="1">The sequence shown here is derived from an EMBL/GenBank/DDBJ whole genome shotgun (WGS) entry which is preliminary data.</text>
</comment>
<accession>A0ACC2LMG1</accession>
<reference evidence="1 2" key="1">
    <citation type="journal article" date="2022" name="Hortic Res">
        <title>A haplotype resolved chromosomal level avocado genome allows analysis of novel avocado genes.</title>
        <authorList>
            <person name="Nath O."/>
            <person name="Fletcher S.J."/>
            <person name="Hayward A."/>
            <person name="Shaw L.M."/>
            <person name="Masouleh A.K."/>
            <person name="Furtado A."/>
            <person name="Henry R.J."/>
            <person name="Mitter N."/>
        </authorList>
    </citation>
    <scope>NUCLEOTIDE SEQUENCE [LARGE SCALE GENOMIC DNA]</scope>
    <source>
        <strain evidence="2">cv. Hass</strain>
    </source>
</reference>
<proteinExistence type="predicted"/>
<dbReference type="EMBL" id="CM056816">
    <property type="protein sequence ID" value="KAJ8634221.1"/>
    <property type="molecule type" value="Genomic_DNA"/>
</dbReference>
<name>A0ACC2LMG1_PERAE</name>